<feature type="transmembrane region" description="Helical" evidence="1">
    <location>
        <begin position="12"/>
        <end position="31"/>
    </location>
</feature>
<evidence type="ECO:0000313" key="3">
    <source>
        <dbReference type="Proteomes" id="UP000054632"/>
    </source>
</evidence>
<dbReference type="Proteomes" id="UP000054632">
    <property type="component" value="Unassembled WGS sequence"/>
</dbReference>
<organism evidence="2 3">
    <name type="scientific">Trichinella pseudospiralis</name>
    <name type="common">Parasitic roundworm</name>
    <dbReference type="NCBI Taxonomy" id="6337"/>
    <lineage>
        <taxon>Eukaryota</taxon>
        <taxon>Metazoa</taxon>
        <taxon>Ecdysozoa</taxon>
        <taxon>Nematoda</taxon>
        <taxon>Enoplea</taxon>
        <taxon>Dorylaimia</taxon>
        <taxon>Trichinellida</taxon>
        <taxon>Trichinellidae</taxon>
        <taxon>Trichinella</taxon>
    </lineage>
</organism>
<evidence type="ECO:0000313" key="2">
    <source>
        <dbReference type="EMBL" id="KRY25199.1"/>
    </source>
</evidence>
<keyword evidence="1" id="KW-0812">Transmembrane</keyword>
<sequence length="32" mass="3851">MAFSVRYTRKVNLTVHFICSYYMASWGTIYLQ</sequence>
<keyword evidence="1" id="KW-1133">Transmembrane helix</keyword>
<reference evidence="2 3" key="1">
    <citation type="submission" date="2015-01" db="EMBL/GenBank/DDBJ databases">
        <title>Evolution of Trichinella species and genotypes.</title>
        <authorList>
            <person name="Korhonen P.K."/>
            <person name="Edoardo P."/>
            <person name="Giuseppe L.R."/>
            <person name="Gasser R.B."/>
        </authorList>
    </citation>
    <scope>NUCLEOTIDE SEQUENCE [LARGE SCALE GENOMIC DNA]</scope>
    <source>
        <strain evidence="2">ISS13</strain>
    </source>
</reference>
<dbReference type="AlphaFoldDB" id="A0A0V1AK27"/>
<accession>A0A0V1AK27</accession>
<keyword evidence="1" id="KW-0472">Membrane</keyword>
<gene>
    <name evidence="2" type="ORF">T4A_3632</name>
</gene>
<name>A0A0V1AK27_TRIPS</name>
<evidence type="ECO:0000256" key="1">
    <source>
        <dbReference type="SAM" id="Phobius"/>
    </source>
</evidence>
<dbReference type="EMBL" id="JYDR01006271">
    <property type="protein sequence ID" value="KRY25199.1"/>
    <property type="molecule type" value="Genomic_DNA"/>
</dbReference>
<protein>
    <submittedName>
        <fullName evidence="2">Uncharacterized protein</fullName>
    </submittedName>
</protein>
<proteinExistence type="predicted"/>
<comment type="caution">
    <text evidence="2">The sequence shown here is derived from an EMBL/GenBank/DDBJ whole genome shotgun (WGS) entry which is preliminary data.</text>
</comment>